<name>A0A6A5YL69_9PLEO</name>
<dbReference type="PANTHER" id="PTHR38795">
    <property type="entry name" value="DUF6604 DOMAIN-CONTAINING PROTEIN"/>
    <property type="match status" value="1"/>
</dbReference>
<evidence type="ECO:0000313" key="4">
    <source>
        <dbReference type="Proteomes" id="UP000799770"/>
    </source>
</evidence>
<evidence type="ECO:0000313" key="3">
    <source>
        <dbReference type="EMBL" id="KAF2108009.1"/>
    </source>
</evidence>
<feature type="region of interest" description="Disordered" evidence="1">
    <location>
        <begin position="610"/>
        <end position="631"/>
    </location>
</feature>
<dbReference type="InterPro" id="IPR046539">
    <property type="entry name" value="DUF6604"/>
</dbReference>
<dbReference type="Pfam" id="PF20253">
    <property type="entry name" value="DUF6604"/>
    <property type="match status" value="1"/>
</dbReference>
<dbReference type="PANTHER" id="PTHR38795:SF1">
    <property type="entry name" value="DUF6604 DOMAIN-CONTAINING PROTEIN"/>
    <property type="match status" value="1"/>
</dbReference>
<accession>A0A6A5YL69</accession>
<dbReference type="AlphaFoldDB" id="A0A6A5YL69"/>
<dbReference type="EMBL" id="ML977350">
    <property type="protein sequence ID" value="KAF2108009.1"/>
    <property type="molecule type" value="Genomic_DNA"/>
</dbReference>
<reference evidence="3" key="1">
    <citation type="journal article" date="2020" name="Stud. Mycol.">
        <title>101 Dothideomycetes genomes: a test case for predicting lifestyles and emergence of pathogens.</title>
        <authorList>
            <person name="Haridas S."/>
            <person name="Albert R."/>
            <person name="Binder M."/>
            <person name="Bloem J."/>
            <person name="Labutti K."/>
            <person name="Salamov A."/>
            <person name="Andreopoulos B."/>
            <person name="Baker S."/>
            <person name="Barry K."/>
            <person name="Bills G."/>
            <person name="Bluhm B."/>
            <person name="Cannon C."/>
            <person name="Castanera R."/>
            <person name="Culley D."/>
            <person name="Daum C."/>
            <person name="Ezra D."/>
            <person name="Gonzalez J."/>
            <person name="Henrissat B."/>
            <person name="Kuo A."/>
            <person name="Liang C."/>
            <person name="Lipzen A."/>
            <person name="Lutzoni F."/>
            <person name="Magnuson J."/>
            <person name="Mondo S."/>
            <person name="Nolan M."/>
            <person name="Ohm R."/>
            <person name="Pangilinan J."/>
            <person name="Park H.-J."/>
            <person name="Ramirez L."/>
            <person name="Alfaro M."/>
            <person name="Sun H."/>
            <person name="Tritt A."/>
            <person name="Yoshinaga Y."/>
            <person name="Zwiers L.-H."/>
            <person name="Turgeon B."/>
            <person name="Goodwin S."/>
            <person name="Spatafora J."/>
            <person name="Crous P."/>
            <person name="Grigoriev I."/>
        </authorList>
    </citation>
    <scope>NUCLEOTIDE SEQUENCE</scope>
    <source>
        <strain evidence="3">CBS 627.86</strain>
    </source>
</reference>
<evidence type="ECO:0000259" key="2">
    <source>
        <dbReference type="Pfam" id="PF20253"/>
    </source>
</evidence>
<protein>
    <recommendedName>
        <fullName evidence="2">DUF6604 domain-containing protein</fullName>
    </recommendedName>
</protein>
<proteinExistence type="predicted"/>
<feature type="region of interest" description="Disordered" evidence="1">
    <location>
        <begin position="162"/>
        <end position="182"/>
    </location>
</feature>
<feature type="domain" description="DUF6604" evidence="2">
    <location>
        <begin position="6"/>
        <end position="249"/>
    </location>
</feature>
<keyword evidence="4" id="KW-1185">Reference proteome</keyword>
<dbReference type="OrthoDB" id="5238236at2759"/>
<sequence>MGTYQIYKYYTDVYLAWLIKTANKLGLPPPVSTRLKGRDRTAANKSIKVPTKEIILRAEHIAKRAVDVIMPQNVKYSLDQAIELRKDFTSSYEKKHFKNLQADSSHKHFTSVLKNTFTTLMRSNRVRVEVLAGNQGHRVSSDQKSGLPNLFKYLHLEDMKEDTGSAAASPARTDPTPTSTAERLPYEADVNPHEELSFKWYCLTGDISDIRKYFQLHFPDVVNGALDLRVLTVLVEIAMDSVRSEQREIADLAKSLGNPSLLWGGDQDEAVNTTWESMVDIAGASKAAKGYLVEVQQLKYRKNHWPPQWLNKDNLFGQLMMDGKAELELRNKTWEVGKLSELKLKKPLHAATLDTMSRVLQEMLEAGTANLAGSLAGDLLVTFNQAAAANEGFLKNLRKMTQNLDMALAKAHEAKVVSPTSINDLVAKFFTIRSWITIWPLPRQRYTMLRSLPANHHLSGLHREYFDRLEESEEEKQRLTKYLTRSYKDLPGNSKTRKQYLNENINPPKDPDFLRKKNPILTGKLQLAVCLHQEEIGLAFANASGDLMAMAHIYNALKKVGILSGSWPLMDELIKLHIRDIFRGEPPSTAQPIFNQFQLAAGLSAQSLAAGKDPSRSHVKAKASQTGPRTLHSTPITEELRKYMNDQQTLPSTMHAIDRQLQHDVRQQRPQSYINQGVVPLLTILQQELPKILPRLDFEYILVTCICNAILKTMGAEVLKVTGGQKIATAPWYIKNALGMSIAKLVLGDLYNGSTGAGTADAPTEIVSSVAAVLQTYIRRGATGIP</sequence>
<organism evidence="3 4">
    <name type="scientific">Lophiotrema nucula</name>
    <dbReference type="NCBI Taxonomy" id="690887"/>
    <lineage>
        <taxon>Eukaryota</taxon>
        <taxon>Fungi</taxon>
        <taxon>Dikarya</taxon>
        <taxon>Ascomycota</taxon>
        <taxon>Pezizomycotina</taxon>
        <taxon>Dothideomycetes</taxon>
        <taxon>Pleosporomycetidae</taxon>
        <taxon>Pleosporales</taxon>
        <taxon>Lophiotremataceae</taxon>
        <taxon>Lophiotrema</taxon>
    </lineage>
</organism>
<gene>
    <name evidence="3" type="ORF">BDV96DRAFT_653217</name>
</gene>
<evidence type="ECO:0000256" key="1">
    <source>
        <dbReference type="SAM" id="MobiDB-lite"/>
    </source>
</evidence>
<dbReference type="Proteomes" id="UP000799770">
    <property type="component" value="Unassembled WGS sequence"/>
</dbReference>